<reference evidence="2 3" key="1">
    <citation type="journal article" date="2019" name="Genome Biol. Evol.">
        <title>Insights into the evolution of the New World diploid cottons (Gossypium, subgenus Houzingenia) based on genome sequencing.</title>
        <authorList>
            <person name="Grover C.E."/>
            <person name="Arick M.A. 2nd"/>
            <person name="Thrash A."/>
            <person name="Conover J.L."/>
            <person name="Sanders W.S."/>
            <person name="Peterson D.G."/>
            <person name="Frelichowski J.E."/>
            <person name="Scheffler J.A."/>
            <person name="Scheffler B.E."/>
            <person name="Wendel J.F."/>
        </authorList>
    </citation>
    <scope>NUCLEOTIDE SEQUENCE [LARGE SCALE GENOMIC DNA]</scope>
    <source>
        <strain evidence="2">27</strain>
        <tissue evidence="2">Leaf</tissue>
    </source>
</reference>
<dbReference type="EMBL" id="JABFAC010118885">
    <property type="protein sequence ID" value="MBA0633699.1"/>
    <property type="molecule type" value="Genomic_DNA"/>
</dbReference>
<evidence type="ECO:0000256" key="1">
    <source>
        <dbReference type="SAM" id="MobiDB-lite"/>
    </source>
</evidence>
<feature type="region of interest" description="Disordered" evidence="1">
    <location>
        <begin position="1"/>
        <end position="30"/>
    </location>
</feature>
<name>A0A7J8T5S8_GOSDV</name>
<evidence type="ECO:0000313" key="3">
    <source>
        <dbReference type="Proteomes" id="UP000593561"/>
    </source>
</evidence>
<keyword evidence="3" id="KW-1185">Reference proteome</keyword>
<dbReference type="Proteomes" id="UP000593561">
    <property type="component" value="Unassembled WGS sequence"/>
</dbReference>
<dbReference type="AlphaFoldDB" id="A0A7J8T5S8"/>
<accession>A0A7J8T5S8</accession>
<comment type="caution">
    <text evidence="2">The sequence shown here is derived from an EMBL/GenBank/DDBJ whole genome shotgun (WGS) entry which is preliminary data.</text>
</comment>
<organism evidence="2 3">
    <name type="scientific">Gossypium davidsonii</name>
    <name type="common">Davidson's cotton</name>
    <name type="synonym">Gossypium klotzschianum subsp. davidsonii</name>
    <dbReference type="NCBI Taxonomy" id="34287"/>
    <lineage>
        <taxon>Eukaryota</taxon>
        <taxon>Viridiplantae</taxon>
        <taxon>Streptophyta</taxon>
        <taxon>Embryophyta</taxon>
        <taxon>Tracheophyta</taxon>
        <taxon>Spermatophyta</taxon>
        <taxon>Magnoliopsida</taxon>
        <taxon>eudicotyledons</taxon>
        <taxon>Gunneridae</taxon>
        <taxon>Pentapetalae</taxon>
        <taxon>rosids</taxon>
        <taxon>malvids</taxon>
        <taxon>Malvales</taxon>
        <taxon>Malvaceae</taxon>
        <taxon>Malvoideae</taxon>
        <taxon>Gossypium</taxon>
    </lineage>
</organism>
<protein>
    <submittedName>
        <fullName evidence="2">Uncharacterized protein</fullName>
    </submittedName>
</protein>
<feature type="non-terminal residue" evidence="2">
    <location>
        <position position="30"/>
    </location>
</feature>
<gene>
    <name evidence="2" type="ORF">Godav_029144</name>
</gene>
<sequence length="30" mass="3452">MDTEPTDPNGKRKIELDSQTDDYLINNLSK</sequence>
<proteinExistence type="predicted"/>
<evidence type="ECO:0000313" key="2">
    <source>
        <dbReference type="EMBL" id="MBA0633699.1"/>
    </source>
</evidence>